<reference evidence="1 2" key="1">
    <citation type="submission" date="2016-10" db="EMBL/GenBank/DDBJ databases">
        <title>The genome sequence of Colletotrichum fioriniae PJ7.</title>
        <authorList>
            <person name="Baroncelli R."/>
        </authorList>
    </citation>
    <scope>NUCLEOTIDE SEQUENCE [LARGE SCALE GENOMIC DNA]</scope>
    <source>
        <strain evidence="1 2">Tom-12</strain>
    </source>
</reference>
<dbReference type="Proteomes" id="UP001227543">
    <property type="component" value="Unassembled WGS sequence"/>
</dbReference>
<comment type="caution">
    <text evidence="1">The sequence shown here is derived from an EMBL/GenBank/DDBJ whole genome shotgun (WGS) entry which is preliminary data.</text>
</comment>
<gene>
    <name evidence="1" type="ORF">CTAM01_10433</name>
</gene>
<accession>A0ABQ9R0I5</accession>
<proteinExistence type="predicted"/>
<keyword evidence="2" id="KW-1185">Reference proteome</keyword>
<protein>
    <submittedName>
        <fullName evidence="1">Uncharacterized protein</fullName>
    </submittedName>
</protein>
<dbReference type="GeneID" id="85410686"/>
<evidence type="ECO:0000313" key="1">
    <source>
        <dbReference type="EMBL" id="KAK1490940.1"/>
    </source>
</evidence>
<sequence length="89" mass="10238">MTSHIGDRTAAGSVTPYLPSSIFGASFEVLNTVPMDQYRRRYSPEFGCDSLRNRCGDGKFAIRFKRQECAFQKGNIIIFRYSERKFLTK</sequence>
<organism evidence="1 2">
    <name type="scientific">Colletotrichum tamarilloi</name>
    <dbReference type="NCBI Taxonomy" id="1209934"/>
    <lineage>
        <taxon>Eukaryota</taxon>
        <taxon>Fungi</taxon>
        <taxon>Dikarya</taxon>
        <taxon>Ascomycota</taxon>
        <taxon>Pezizomycotina</taxon>
        <taxon>Sordariomycetes</taxon>
        <taxon>Hypocreomycetidae</taxon>
        <taxon>Glomerellales</taxon>
        <taxon>Glomerellaceae</taxon>
        <taxon>Colletotrichum</taxon>
        <taxon>Colletotrichum acutatum species complex</taxon>
    </lineage>
</organism>
<dbReference type="EMBL" id="MLFU01000048">
    <property type="protein sequence ID" value="KAK1490940.1"/>
    <property type="molecule type" value="Genomic_DNA"/>
</dbReference>
<name>A0ABQ9R0I5_9PEZI</name>
<evidence type="ECO:0000313" key="2">
    <source>
        <dbReference type="Proteomes" id="UP001227543"/>
    </source>
</evidence>
<dbReference type="RefSeq" id="XP_060378865.1">
    <property type="nucleotide sequence ID" value="XM_060526448.1"/>
</dbReference>